<comment type="subcellular location">
    <subcellularLocation>
        <location evidence="2">Cytoplasm</location>
    </subcellularLocation>
</comment>
<comment type="function">
    <text evidence="2">One of several proteins that assist in the late maturation steps of the functional core of the 30S ribosomal subunit. Associates with free 30S ribosomal subunits (but not with 30S subunits that are part of 70S ribosomes or polysomes). Required for efficient processing of 16S rRNA. May interact with the 5'-terminal helix region of 16S rRNA.</text>
</comment>
<dbReference type="PANTHER" id="PTHR33515">
    <property type="entry name" value="RIBOSOME-BINDING FACTOR A, CHLOROPLASTIC-RELATED"/>
    <property type="match status" value="1"/>
</dbReference>
<comment type="caution">
    <text evidence="3">The sequence shown here is derived from an EMBL/GenBank/DDBJ whole genome shotgun (WGS) entry which is preliminary data.</text>
</comment>
<dbReference type="EMBL" id="JADKNH010000001">
    <property type="protein sequence ID" value="MBF4691772.1"/>
    <property type="molecule type" value="Genomic_DNA"/>
</dbReference>
<name>A0ABR9ZMT5_9FIRM</name>
<dbReference type="Pfam" id="PF02033">
    <property type="entry name" value="RBFA"/>
    <property type="match status" value="1"/>
</dbReference>
<protein>
    <recommendedName>
        <fullName evidence="2">Ribosome-binding factor A</fullName>
    </recommendedName>
</protein>
<evidence type="ECO:0000256" key="2">
    <source>
        <dbReference type="HAMAP-Rule" id="MF_00003"/>
    </source>
</evidence>
<organism evidence="3 4">
    <name type="scientific">Fusibacter ferrireducens</name>
    <dbReference type="NCBI Taxonomy" id="2785058"/>
    <lineage>
        <taxon>Bacteria</taxon>
        <taxon>Bacillati</taxon>
        <taxon>Bacillota</taxon>
        <taxon>Clostridia</taxon>
        <taxon>Eubacteriales</taxon>
        <taxon>Eubacteriales Family XII. Incertae Sedis</taxon>
        <taxon>Fusibacter</taxon>
    </lineage>
</organism>
<dbReference type="NCBIfam" id="TIGR00082">
    <property type="entry name" value="rbfA"/>
    <property type="match status" value="1"/>
</dbReference>
<evidence type="ECO:0000313" key="4">
    <source>
        <dbReference type="Proteomes" id="UP000614200"/>
    </source>
</evidence>
<dbReference type="SUPFAM" id="SSF89919">
    <property type="entry name" value="Ribosome-binding factor A, RbfA"/>
    <property type="match status" value="1"/>
</dbReference>
<comment type="similarity">
    <text evidence="2">Belongs to the RbfA family.</text>
</comment>
<keyword evidence="4" id="KW-1185">Reference proteome</keyword>
<accession>A0ABR9ZMT5</accession>
<dbReference type="Gene3D" id="3.30.300.20">
    <property type="match status" value="1"/>
</dbReference>
<sequence>MSISRNKRINEEIKKIVSHIIMFELKDPRVSKLASVTYVDVTNDLRYATIYISVFDPNHNTQQTIDGLNSAKGFIRKEIGKGVKLRYTPEPIFKQDVSIEHGMHINEIIGSLNIKKDEVADDEAALDALDDDDENENDEE</sequence>
<dbReference type="InterPro" id="IPR023799">
    <property type="entry name" value="RbfA_dom_sf"/>
</dbReference>
<dbReference type="InterPro" id="IPR015946">
    <property type="entry name" value="KH_dom-like_a/b"/>
</dbReference>
<evidence type="ECO:0000313" key="3">
    <source>
        <dbReference type="EMBL" id="MBF4691772.1"/>
    </source>
</evidence>
<dbReference type="RefSeq" id="WP_194700305.1">
    <property type="nucleotide sequence ID" value="NZ_JADKNH010000001.1"/>
</dbReference>
<keyword evidence="1 2" id="KW-0690">Ribosome biogenesis</keyword>
<proteinExistence type="inferred from homology"/>
<comment type="subunit">
    <text evidence="2">Monomer. Binds 30S ribosomal subunits, but not 50S ribosomal subunits or 70S ribosomes.</text>
</comment>
<dbReference type="PANTHER" id="PTHR33515:SF1">
    <property type="entry name" value="RIBOSOME-BINDING FACTOR A, CHLOROPLASTIC-RELATED"/>
    <property type="match status" value="1"/>
</dbReference>
<dbReference type="HAMAP" id="MF_00003">
    <property type="entry name" value="RbfA"/>
    <property type="match status" value="1"/>
</dbReference>
<dbReference type="InterPro" id="IPR000238">
    <property type="entry name" value="RbfA"/>
</dbReference>
<keyword evidence="2" id="KW-0963">Cytoplasm</keyword>
<evidence type="ECO:0000256" key="1">
    <source>
        <dbReference type="ARBA" id="ARBA00022517"/>
    </source>
</evidence>
<reference evidence="3 4" key="1">
    <citation type="submission" date="2020-11" db="EMBL/GenBank/DDBJ databases">
        <title>Fusibacter basophilias sp. nov.</title>
        <authorList>
            <person name="Qiu D."/>
        </authorList>
    </citation>
    <scope>NUCLEOTIDE SEQUENCE [LARGE SCALE GENOMIC DNA]</scope>
    <source>
        <strain evidence="3 4">Q10-2</strain>
    </source>
</reference>
<dbReference type="Proteomes" id="UP000614200">
    <property type="component" value="Unassembled WGS sequence"/>
</dbReference>
<gene>
    <name evidence="2 3" type="primary">rbfA</name>
    <name evidence="3" type="ORF">ISU02_01505</name>
</gene>